<keyword evidence="9" id="KW-1185">Reference proteome</keyword>
<dbReference type="InterPro" id="IPR050189">
    <property type="entry name" value="MFS_Efflux_Transporters"/>
</dbReference>
<dbReference type="Gene3D" id="1.20.1250.20">
    <property type="entry name" value="MFS general substrate transporter like domains"/>
    <property type="match status" value="1"/>
</dbReference>
<evidence type="ECO:0000256" key="1">
    <source>
        <dbReference type="ARBA" id="ARBA00004651"/>
    </source>
</evidence>
<accession>A0A3Q9FRB2</accession>
<feature type="transmembrane region" description="Helical" evidence="6">
    <location>
        <begin position="381"/>
        <end position="401"/>
    </location>
</feature>
<dbReference type="PROSITE" id="PS50850">
    <property type="entry name" value="MFS"/>
    <property type="match status" value="1"/>
</dbReference>
<evidence type="ECO:0000256" key="2">
    <source>
        <dbReference type="ARBA" id="ARBA00022475"/>
    </source>
</evidence>
<dbReference type="SUPFAM" id="SSF103473">
    <property type="entry name" value="MFS general substrate transporter"/>
    <property type="match status" value="1"/>
</dbReference>
<feature type="transmembrane region" description="Helical" evidence="6">
    <location>
        <begin position="120"/>
        <end position="139"/>
    </location>
</feature>
<dbReference type="PANTHER" id="PTHR43124">
    <property type="entry name" value="PURINE EFFLUX PUMP PBUE"/>
    <property type="match status" value="1"/>
</dbReference>
<feature type="transmembrane region" description="Helical" evidence="6">
    <location>
        <begin position="295"/>
        <end position="328"/>
    </location>
</feature>
<feature type="transmembrane region" description="Helical" evidence="6">
    <location>
        <begin position="263"/>
        <end position="283"/>
    </location>
</feature>
<keyword evidence="3 6" id="KW-0812">Transmembrane</keyword>
<feature type="transmembrane region" description="Helical" evidence="6">
    <location>
        <begin position="151"/>
        <end position="173"/>
    </location>
</feature>
<dbReference type="EMBL" id="CP034587">
    <property type="protein sequence ID" value="AZQ70032.1"/>
    <property type="molecule type" value="Genomic_DNA"/>
</dbReference>
<dbReference type="GO" id="GO:0005886">
    <property type="term" value="C:plasma membrane"/>
    <property type="evidence" value="ECO:0007669"/>
    <property type="project" value="UniProtKB-SubCell"/>
</dbReference>
<dbReference type="CDD" id="cd17324">
    <property type="entry name" value="MFS_NepI_like"/>
    <property type="match status" value="1"/>
</dbReference>
<evidence type="ECO:0000259" key="7">
    <source>
        <dbReference type="PROSITE" id="PS50850"/>
    </source>
</evidence>
<dbReference type="PANTHER" id="PTHR43124:SF3">
    <property type="entry name" value="CHLORAMPHENICOL EFFLUX PUMP RV0191"/>
    <property type="match status" value="1"/>
</dbReference>
<evidence type="ECO:0000256" key="4">
    <source>
        <dbReference type="ARBA" id="ARBA00022989"/>
    </source>
</evidence>
<organism evidence="8 9">
    <name type="scientific">Streptomyces luteoverticillatus</name>
    <name type="common">Streptoverticillium luteoverticillatus</name>
    <dbReference type="NCBI Taxonomy" id="66425"/>
    <lineage>
        <taxon>Bacteria</taxon>
        <taxon>Bacillati</taxon>
        <taxon>Actinomycetota</taxon>
        <taxon>Actinomycetes</taxon>
        <taxon>Kitasatosporales</taxon>
        <taxon>Streptomycetaceae</taxon>
        <taxon>Streptomyces</taxon>
    </lineage>
</organism>
<comment type="subcellular location">
    <subcellularLocation>
        <location evidence="1">Cell membrane</location>
        <topology evidence="1">Multi-pass membrane protein</topology>
    </subcellularLocation>
</comment>
<sequence length="406" mass="40926">MTGSGPATGLAPRLPAGGEAVVTPWARCALLYLFLFLMGAETFLVSPLLPTIATDLRVSTGAAAQVVTAYVLTYAVAAPLLGGFSDRFPRRFFITVGGVLFVGGNLLCATADSLTALTAARALTGLGGATAAPAIWAYLSESAAPHQRGRAVATGVSGYALGQVLGVPLGGLLSDAAGWPWTFAAVGAGLAPVVLLIGWRLKGPRPTAASTSPLAGFAVWRQRRLALPLLSTGFLQAGRLGAYTFVGALFAERYGYDTARLGLIGLLVGAGSLTGSVLLGQLSDRARRRGIGENVLSAGCALVFVGASVVALVSTAAVVSLAAVFVWMVAGGAFYTSQQTYLGGADPARRASVISWNGTLDHLGVALGTALLSPWAVAGPGFVAVTAVLGLTAAALSATAARRAAG</sequence>
<feature type="transmembrane region" description="Helical" evidence="6">
    <location>
        <begin position="179"/>
        <end position="199"/>
    </location>
</feature>
<dbReference type="InterPro" id="IPR011701">
    <property type="entry name" value="MFS"/>
</dbReference>
<name>A0A3Q9FRB2_STRLT</name>
<dbReference type="InterPro" id="IPR036259">
    <property type="entry name" value="MFS_trans_sf"/>
</dbReference>
<feature type="domain" description="Major facilitator superfamily (MFS) profile" evidence="7">
    <location>
        <begin position="27"/>
        <end position="405"/>
    </location>
</feature>
<evidence type="ECO:0000256" key="6">
    <source>
        <dbReference type="SAM" id="Phobius"/>
    </source>
</evidence>
<dbReference type="Pfam" id="PF07690">
    <property type="entry name" value="MFS_1"/>
    <property type="match status" value="1"/>
</dbReference>
<reference evidence="8 9" key="1">
    <citation type="submission" date="2018-12" db="EMBL/GenBank/DDBJ databases">
        <title>The whole draft genome of Streptomyce luteoverticillatus CGMCC 15060.</title>
        <authorList>
            <person name="Feng Z."/>
            <person name="Chen G."/>
            <person name="Zhang J."/>
            <person name="Zhu H."/>
            <person name="Yu X."/>
            <person name="Zhang W."/>
            <person name="Zhang X."/>
        </authorList>
    </citation>
    <scope>NUCLEOTIDE SEQUENCE [LARGE SCALE GENOMIC DNA]</scope>
    <source>
        <strain evidence="8 9">CGMCC 15060</strain>
    </source>
</reference>
<keyword evidence="5 6" id="KW-0472">Membrane</keyword>
<feature type="transmembrane region" description="Helical" evidence="6">
    <location>
        <begin position="29"/>
        <end position="50"/>
    </location>
</feature>
<evidence type="ECO:0000256" key="3">
    <source>
        <dbReference type="ARBA" id="ARBA00022692"/>
    </source>
</evidence>
<proteinExistence type="predicted"/>
<feature type="transmembrane region" description="Helical" evidence="6">
    <location>
        <begin position="93"/>
        <end position="114"/>
    </location>
</feature>
<protein>
    <submittedName>
        <fullName evidence="8">MFS transporter</fullName>
    </submittedName>
</protein>
<dbReference type="InterPro" id="IPR020846">
    <property type="entry name" value="MFS_dom"/>
</dbReference>
<evidence type="ECO:0000256" key="5">
    <source>
        <dbReference type="ARBA" id="ARBA00023136"/>
    </source>
</evidence>
<dbReference type="AlphaFoldDB" id="A0A3Q9FRB2"/>
<dbReference type="RefSeq" id="WP_126912597.1">
    <property type="nucleotide sequence ID" value="NZ_CP034587.1"/>
</dbReference>
<gene>
    <name evidence="8" type="ORF">EKH77_01305</name>
</gene>
<keyword evidence="4 6" id="KW-1133">Transmembrane helix</keyword>
<dbReference type="Proteomes" id="UP000267900">
    <property type="component" value="Chromosome"/>
</dbReference>
<evidence type="ECO:0000313" key="8">
    <source>
        <dbReference type="EMBL" id="AZQ70032.1"/>
    </source>
</evidence>
<evidence type="ECO:0000313" key="9">
    <source>
        <dbReference type="Proteomes" id="UP000267900"/>
    </source>
</evidence>
<dbReference type="OrthoDB" id="4571168at2"/>
<feature type="transmembrane region" description="Helical" evidence="6">
    <location>
        <begin position="62"/>
        <end position="81"/>
    </location>
</feature>
<feature type="transmembrane region" description="Helical" evidence="6">
    <location>
        <begin position="225"/>
        <end position="251"/>
    </location>
</feature>
<keyword evidence="2" id="KW-1003">Cell membrane</keyword>
<dbReference type="GO" id="GO:0022857">
    <property type="term" value="F:transmembrane transporter activity"/>
    <property type="evidence" value="ECO:0007669"/>
    <property type="project" value="InterPro"/>
</dbReference>